<dbReference type="RefSeq" id="WP_034887871.1">
    <property type="nucleotide sequence ID" value="NZ_JRUQ01000007.1"/>
</dbReference>
<gene>
    <name evidence="4" type="ORF">NG99_02005</name>
</gene>
<accession>A0A0A3ZD01</accession>
<evidence type="ECO:0000313" key="5">
    <source>
        <dbReference type="Proteomes" id="UP000030351"/>
    </source>
</evidence>
<proteinExistence type="inferred from homology"/>
<name>A0A0A3ZD01_9GAMM</name>
<evidence type="ECO:0000313" key="4">
    <source>
        <dbReference type="EMBL" id="KGT95684.1"/>
    </source>
</evidence>
<dbReference type="SUPFAM" id="SSF103642">
    <property type="entry name" value="Sec-C motif"/>
    <property type="match status" value="1"/>
</dbReference>
<dbReference type="Proteomes" id="UP000030351">
    <property type="component" value="Unassembled WGS sequence"/>
</dbReference>
<dbReference type="InterPro" id="IPR004027">
    <property type="entry name" value="SEC_C_motif"/>
</dbReference>
<dbReference type="EMBL" id="JRUQ01000007">
    <property type="protein sequence ID" value="KGT95684.1"/>
    <property type="molecule type" value="Genomic_DNA"/>
</dbReference>
<keyword evidence="5" id="KW-1185">Reference proteome</keyword>
<dbReference type="PANTHER" id="PTHR33747">
    <property type="entry name" value="UPF0225 PROTEIN SCO1677"/>
    <property type="match status" value="1"/>
</dbReference>
<comment type="caution">
    <text evidence="4">The sequence shown here is derived from an EMBL/GenBank/DDBJ whole genome shotgun (WGS) entry which is preliminary data.</text>
</comment>
<dbReference type="OrthoDB" id="21421at2"/>
<reference evidence="4 5" key="1">
    <citation type="submission" date="2014-10" db="EMBL/GenBank/DDBJ databases">
        <title>Genome sequence of Erwinia typographi M043b.</title>
        <authorList>
            <person name="Chan K.-G."/>
            <person name="Tan W.-S."/>
        </authorList>
    </citation>
    <scope>NUCLEOTIDE SEQUENCE [LARGE SCALE GENOMIC DNA]</scope>
    <source>
        <strain evidence="4 5">M043b</strain>
    </source>
</reference>
<sequence length="152" mass="17449">MSEHCPCGSGLQYSLCCQPYLNSEAIAASPEALMRSRYTAYVRQDARYLIATWHPSCDAQRFHASLIESFSATRWLSLQIIAAEEPGDKSEGFVTFFARFSENQRESFIHERSRFVQVEQRWYYIDGTYPETGRNDRCPCGSGKKFKKCCGQ</sequence>
<protein>
    <recommendedName>
        <fullName evidence="2">UPF0225 protein NG99_02005</fullName>
    </recommendedName>
</protein>
<comment type="similarity">
    <text evidence="1 2">Belongs to the UPF0225 family.</text>
</comment>
<dbReference type="Pfam" id="PF02810">
    <property type="entry name" value="SEC-C"/>
    <property type="match status" value="2"/>
</dbReference>
<dbReference type="STRING" id="371042.NG99_02005"/>
<dbReference type="AlphaFoldDB" id="A0A0A3ZD01"/>
<dbReference type="NCBIfam" id="NF002486">
    <property type="entry name" value="PRK01752.1"/>
    <property type="match status" value="1"/>
</dbReference>
<dbReference type="InterPro" id="IPR032710">
    <property type="entry name" value="NTF2-like_dom_sf"/>
</dbReference>
<feature type="domain" description="YchJ-like middle NTF2-like" evidence="3">
    <location>
        <begin position="29"/>
        <end position="127"/>
    </location>
</feature>
<evidence type="ECO:0000259" key="3">
    <source>
        <dbReference type="Pfam" id="PF17775"/>
    </source>
</evidence>
<dbReference type="HAMAP" id="MF_00612">
    <property type="entry name" value="UPF0225"/>
    <property type="match status" value="1"/>
</dbReference>
<dbReference type="InterPro" id="IPR048469">
    <property type="entry name" value="YchJ-like_M"/>
</dbReference>
<evidence type="ECO:0000256" key="2">
    <source>
        <dbReference type="HAMAP-Rule" id="MF_00612"/>
    </source>
</evidence>
<dbReference type="SUPFAM" id="SSF54427">
    <property type="entry name" value="NTF2-like"/>
    <property type="match status" value="1"/>
</dbReference>
<dbReference type="NCBIfam" id="NF002449">
    <property type="entry name" value="PRK01617.1"/>
    <property type="match status" value="1"/>
</dbReference>
<organism evidence="4 5">
    <name type="scientific">Erwinia typographi</name>
    <dbReference type="NCBI Taxonomy" id="371042"/>
    <lineage>
        <taxon>Bacteria</taxon>
        <taxon>Pseudomonadati</taxon>
        <taxon>Pseudomonadota</taxon>
        <taxon>Gammaproteobacteria</taxon>
        <taxon>Enterobacterales</taxon>
        <taxon>Erwiniaceae</taxon>
        <taxon>Erwinia</taxon>
    </lineage>
</organism>
<evidence type="ECO:0000256" key="1">
    <source>
        <dbReference type="ARBA" id="ARBA00010839"/>
    </source>
</evidence>
<dbReference type="Pfam" id="PF17775">
    <property type="entry name" value="YchJ_M-like"/>
    <property type="match status" value="1"/>
</dbReference>
<dbReference type="eggNOG" id="COG3012">
    <property type="taxonomic scope" value="Bacteria"/>
</dbReference>
<dbReference type="InterPro" id="IPR023006">
    <property type="entry name" value="YchJ-like"/>
</dbReference>
<dbReference type="Gene3D" id="3.10.450.50">
    <property type="match status" value="1"/>
</dbReference>
<dbReference type="PANTHER" id="PTHR33747:SF1">
    <property type="entry name" value="ADENYLATE CYCLASE-ASSOCIATED CAP C-TERMINAL DOMAIN-CONTAINING PROTEIN"/>
    <property type="match status" value="1"/>
</dbReference>